<protein>
    <submittedName>
        <fullName evidence="1">Uncharacterized protein</fullName>
    </submittedName>
</protein>
<dbReference type="EMBL" id="CP011403">
    <property type="protein sequence ID" value="AKI03826.1"/>
    <property type="molecule type" value="Genomic_DNA"/>
</dbReference>
<dbReference type="Proteomes" id="UP000035027">
    <property type="component" value="Chromosome"/>
</dbReference>
<name>A0A0F7PUU2_9LACO</name>
<organism evidence="1 2">
    <name type="scientific">Ligilactobacillus salivarius str. Ren</name>
    <dbReference type="NCBI Taxonomy" id="1194971"/>
    <lineage>
        <taxon>Bacteria</taxon>
        <taxon>Bacillati</taxon>
        <taxon>Bacillota</taxon>
        <taxon>Bacilli</taxon>
        <taxon>Lactobacillales</taxon>
        <taxon>Lactobacillaceae</taxon>
        <taxon>Ligilactobacillus</taxon>
    </lineage>
</organism>
<evidence type="ECO:0000313" key="2">
    <source>
        <dbReference type="Proteomes" id="UP000035027"/>
    </source>
</evidence>
<accession>A0A0F7PUU2</accession>
<evidence type="ECO:0000313" key="1">
    <source>
        <dbReference type="EMBL" id="AKI03826.1"/>
    </source>
</evidence>
<dbReference type="AlphaFoldDB" id="A0A0F7PUU2"/>
<proteinExistence type="predicted"/>
<sequence>MSLKKNSILEKIKTITCDVNSLPFFEKNVNRRGENDMNYQKKVDMKEVKKIQEQATEIAKILKKEGYEAGVIALGKGTGVATSVFGSRKDVLFTVYTILENLKEEDKLILLSMISGIKLGGRTNEN</sequence>
<reference evidence="1 2" key="1">
    <citation type="submission" date="2015-05" db="EMBL/GenBank/DDBJ databases">
        <title>Complete genome sequence of Lactobacillus salivarius Ren, a probiotic strain with antitumor activity.</title>
        <authorList>
            <person name="Sun E."/>
            <person name="Zhao L."/>
            <person name="Liu S."/>
            <person name="Zhang M."/>
            <person name="Guo H."/>
            <person name="Ren F."/>
        </authorList>
    </citation>
    <scope>NUCLEOTIDE SEQUENCE [LARGE SCALE GENOMIC DNA]</scope>
    <source>
        <strain evidence="1 2">Ren</strain>
    </source>
</reference>
<dbReference type="PATRIC" id="fig|1194971.3.peg.276"/>
<gene>
    <name evidence="1" type="ORF">LsR_00275</name>
</gene>